<dbReference type="InterPro" id="IPR017941">
    <property type="entry name" value="Rieske_2Fe-2S"/>
</dbReference>
<feature type="transmembrane region" description="Helical" evidence="5">
    <location>
        <begin position="119"/>
        <end position="140"/>
    </location>
</feature>
<feature type="transmembrane region" description="Helical" evidence="5">
    <location>
        <begin position="89"/>
        <end position="107"/>
    </location>
</feature>
<proteinExistence type="predicted"/>
<dbReference type="Pfam" id="PF00355">
    <property type="entry name" value="Rieske"/>
    <property type="match status" value="1"/>
</dbReference>
<gene>
    <name evidence="7" type="ORF">GCM10011495_30920</name>
</gene>
<keyword evidence="4" id="KW-0411">Iron-sulfur</keyword>
<dbReference type="Proteomes" id="UP000637774">
    <property type="component" value="Unassembled WGS sequence"/>
</dbReference>
<organism evidence="7 8">
    <name type="scientific">Hymenobacter frigidus</name>
    <dbReference type="NCBI Taxonomy" id="1524095"/>
    <lineage>
        <taxon>Bacteria</taxon>
        <taxon>Pseudomonadati</taxon>
        <taxon>Bacteroidota</taxon>
        <taxon>Cytophagia</taxon>
        <taxon>Cytophagales</taxon>
        <taxon>Hymenobacteraceae</taxon>
        <taxon>Hymenobacter</taxon>
    </lineage>
</organism>
<feature type="transmembrane region" description="Helical" evidence="5">
    <location>
        <begin position="152"/>
        <end position="173"/>
    </location>
</feature>
<evidence type="ECO:0000256" key="4">
    <source>
        <dbReference type="ARBA" id="ARBA00023014"/>
    </source>
</evidence>
<keyword evidence="8" id="KW-1185">Reference proteome</keyword>
<evidence type="ECO:0000313" key="8">
    <source>
        <dbReference type="Proteomes" id="UP000637774"/>
    </source>
</evidence>
<dbReference type="Pfam" id="PF09990">
    <property type="entry name" value="DUF2231"/>
    <property type="match status" value="1"/>
</dbReference>
<reference evidence="8" key="1">
    <citation type="journal article" date="2019" name="Int. J. Syst. Evol. Microbiol.">
        <title>The Global Catalogue of Microorganisms (GCM) 10K type strain sequencing project: providing services to taxonomists for standard genome sequencing and annotation.</title>
        <authorList>
            <consortium name="The Broad Institute Genomics Platform"/>
            <consortium name="The Broad Institute Genome Sequencing Center for Infectious Disease"/>
            <person name="Wu L."/>
            <person name="Ma J."/>
        </authorList>
    </citation>
    <scope>NUCLEOTIDE SEQUENCE [LARGE SCALE GENOMIC DNA]</scope>
    <source>
        <strain evidence="8">CGMCC 1.14966</strain>
    </source>
</reference>
<dbReference type="PANTHER" id="PTHR21496:SF23">
    <property type="entry name" value="3-PHENYLPROPIONATE_CINNAMIC ACID DIOXYGENASE FERREDOXIN SUBUNIT"/>
    <property type="match status" value="1"/>
</dbReference>
<keyword evidence="5" id="KW-0472">Membrane</keyword>
<evidence type="ECO:0000259" key="6">
    <source>
        <dbReference type="PROSITE" id="PS51296"/>
    </source>
</evidence>
<comment type="caution">
    <text evidence="7">The sequence shown here is derived from an EMBL/GenBank/DDBJ whole genome shotgun (WGS) entry which is preliminary data.</text>
</comment>
<dbReference type="PANTHER" id="PTHR21496">
    <property type="entry name" value="FERREDOXIN-RELATED"/>
    <property type="match status" value="1"/>
</dbReference>
<sequence>MKPETIIDAITRQDWLGTAGDAIQPAIIKAFEAGGETGQQLKDFLHGTWLGHPLHPVITDVPIGAWTAAAVLDCLELSGQRKYAPGADAAIAIGLVGALGAAVTGLTDWTGLTKKKRRIGLLHAFLNIGATALYATSYILRRRQDSRGPAIGLALVGYGIVSASAYLGGHLVYAEQVGVDHTATSDEYPKEFVAVLPDAELAENTMRRVQAGSIPVLLARKDGEIFAIAHTCSHLGGPLSEGALLPDGSVRCPWHGSVFSLADGRVLAGPATEPQPKFDVRVTNGQIEVRLFQPQNK</sequence>
<dbReference type="PROSITE" id="PS51296">
    <property type="entry name" value="RIESKE"/>
    <property type="match status" value="1"/>
</dbReference>
<evidence type="ECO:0000256" key="2">
    <source>
        <dbReference type="ARBA" id="ARBA00022723"/>
    </source>
</evidence>
<name>A0ABQ2ACW4_9BACT</name>
<feature type="domain" description="Rieske" evidence="6">
    <location>
        <begin position="193"/>
        <end position="289"/>
    </location>
</feature>
<dbReference type="EMBL" id="BMGY01000035">
    <property type="protein sequence ID" value="GGH88804.1"/>
    <property type="molecule type" value="Genomic_DNA"/>
</dbReference>
<dbReference type="InterPro" id="IPR036922">
    <property type="entry name" value="Rieske_2Fe-2S_sf"/>
</dbReference>
<keyword evidence="2" id="KW-0479">Metal-binding</keyword>
<dbReference type="RefSeq" id="WP_188563000.1">
    <property type="nucleotide sequence ID" value="NZ_BMGY01000035.1"/>
</dbReference>
<keyword evidence="5" id="KW-0812">Transmembrane</keyword>
<evidence type="ECO:0000256" key="1">
    <source>
        <dbReference type="ARBA" id="ARBA00022714"/>
    </source>
</evidence>
<accession>A0ABQ2ACW4</accession>
<keyword evidence="3" id="KW-0408">Iron</keyword>
<dbReference type="InterPro" id="IPR019251">
    <property type="entry name" value="DUF2231_TM"/>
</dbReference>
<evidence type="ECO:0000256" key="5">
    <source>
        <dbReference type="SAM" id="Phobius"/>
    </source>
</evidence>
<dbReference type="SUPFAM" id="SSF50022">
    <property type="entry name" value="ISP domain"/>
    <property type="match status" value="1"/>
</dbReference>
<evidence type="ECO:0000313" key="7">
    <source>
        <dbReference type="EMBL" id="GGH88804.1"/>
    </source>
</evidence>
<dbReference type="Gene3D" id="2.102.10.10">
    <property type="entry name" value="Rieske [2Fe-2S] iron-sulphur domain"/>
    <property type="match status" value="1"/>
</dbReference>
<keyword evidence="5" id="KW-1133">Transmembrane helix</keyword>
<protein>
    <recommendedName>
        <fullName evidence="6">Rieske domain-containing protein</fullName>
    </recommendedName>
</protein>
<evidence type="ECO:0000256" key="3">
    <source>
        <dbReference type="ARBA" id="ARBA00023004"/>
    </source>
</evidence>
<keyword evidence="1" id="KW-0001">2Fe-2S</keyword>